<feature type="compositionally biased region" description="Low complexity" evidence="3">
    <location>
        <begin position="26"/>
        <end position="41"/>
    </location>
</feature>
<name>A0A1Q4I348_9MYCO</name>
<keyword evidence="2 4" id="KW-0472">Membrane</keyword>
<evidence type="ECO:0000256" key="2">
    <source>
        <dbReference type="ARBA" id="ARBA00023136"/>
    </source>
</evidence>
<keyword evidence="4" id="KW-1133">Transmembrane helix</keyword>
<proteinExistence type="predicted"/>
<feature type="transmembrane region" description="Helical" evidence="4">
    <location>
        <begin position="48"/>
        <end position="71"/>
    </location>
</feature>
<evidence type="ECO:0000256" key="3">
    <source>
        <dbReference type="SAM" id="MobiDB-lite"/>
    </source>
</evidence>
<dbReference type="PANTHER" id="PTHR37042">
    <property type="entry name" value="OUTER MEMBRANE PROTEIN RV1973"/>
    <property type="match status" value="1"/>
</dbReference>
<dbReference type="STRING" id="53378.BRW65_00050"/>
<keyword evidence="6" id="KW-1185">Reference proteome</keyword>
<evidence type="ECO:0000256" key="1">
    <source>
        <dbReference type="ARBA" id="ARBA00004370"/>
    </source>
</evidence>
<gene>
    <name evidence="5" type="ORF">BRW65_00050</name>
</gene>
<dbReference type="AlphaFoldDB" id="A0A1Q4I348"/>
<evidence type="ECO:0008006" key="7">
    <source>
        <dbReference type="Google" id="ProtNLM"/>
    </source>
</evidence>
<dbReference type="EMBL" id="MPNT01000001">
    <property type="protein sequence ID" value="OJZ76318.1"/>
    <property type="molecule type" value="Genomic_DNA"/>
</dbReference>
<dbReference type="GO" id="GO:0016020">
    <property type="term" value="C:membrane"/>
    <property type="evidence" value="ECO:0007669"/>
    <property type="project" value="UniProtKB-SubCell"/>
</dbReference>
<accession>A0A1Q4I348</accession>
<evidence type="ECO:0000313" key="6">
    <source>
        <dbReference type="Proteomes" id="UP000186438"/>
    </source>
</evidence>
<keyword evidence="4" id="KW-0812">Transmembrane</keyword>
<dbReference type="Proteomes" id="UP000186438">
    <property type="component" value="Unassembled WGS sequence"/>
</dbReference>
<dbReference type="PANTHER" id="PTHR37042:SF4">
    <property type="entry name" value="OUTER MEMBRANE PROTEIN RV1973"/>
    <property type="match status" value="1"/>
</dbReference>
<protein>
    <recommendedName>
        <fullName evidence="7">Mammalian cell entry protein</fullName>
    </recommendedName>
</protein>
<comment type="caution">
    <text evidence="5">The sequence shown here is derived from an EMBL/GenBank/DDBJ whole genome shotgun (WGS) entry which is preliminary data.</text>
</comment>
<comment type="subcellular location">
    <subcellularLocation>
        <location evidence="1">Membrane</location>
    </subcellularLocation>
</comment>
<feature type="region of interest" description="Disordered" evidence="3">
    <location>
        <begin position="1"/>
        <end position="41"/>
    </location>
</feature>
<organism evidence="5 6">
    <name type="scientific">Mycobacterium paraffinicum</name>
    <dbReference type="NCBI Taxonomy" id="53378"/>
    <lineage>
        <taxon>Bacteria</taxon>
        <taxon>Bacillati</taxon>
        <taxon>Actinomycetota</taxon>
        <taxon>Actinomycetes</taxon>
        <taxon>Mycobacteriales</taxon>
        <taxon>Mycobacteriaceae</taxon>
        <taxon>Mycobacterium</taxon>
    </lineage>
</organism>
<sequence>MGSPSDDDSHQRTDPDALDDDGAGRAQVTASDAATSATMTSNTRGARIVRAVTFGVIPLLAMALALGSGYLKYMGASASDAQRASVDSVQAAKETTAEMLSYSPETVEKSLTAARDRMVGPFRDSYGSLVHDVVIPGAKEKKVTAVATVPVAASISATATHAVVLVYVNQAITMGDGAPTQTNSVVQVTLDRSAGRWLISGFDPK</sequence>
<evidence type="ECO:0000256" key="4">
    <source>
        <dbReference type="SAM" id="Phobius"/>
    </source>
</evidence>
<evidence type="ECO:0000313" key="5">
    <source>
        <dbReference type="EMBL" id="OJZ76318.1"/>
    </source>
</evidence>
<reference evidence="5 6" key="1">
    <citation type="submission" date="2016-11" db="EMBL/GenBank/DDBJ databases">
        <title>Genome sequences of unsequenced Mycobacteria.</title>
        <authorList>
            <person name="Greninger A.L."/>
            <person name="Fang F."/>
            <person name="Jerome K.R."/>
        </authorList>
    </citation>
    <scope>NUCLEOTIDE SEQUENCE [LARGE SCALE GENOMIC DNA]</scope>
    <source>
        <strain evidence="5 6">M11</strain>
    </source>
</reference>